<feature type="region of interest" description="Disordered" evidence="1">
    <location>
        <begin position="29"/>
        <end position="49"/>
    </location>
</feature>
<dbReference type="EMBL" id="KZ819341">
    <property type="protein sequence ID" value="PWN17714.1"/>
    <property type="molecule type" value="Genomic_DNA"/>
</dbReference>
<feature type="region of interest" description="Disordered" evidence="1">
    <location>
        <begin position="375"/>
        <end position="466"/>
    </location>
</feature>
<protein>
    <submittedName>
        <fullName evidence="2">Uncharacterized protein</fullName>
    </submittedName>
</protein>
<feature type="region of interest" description="Disordered" evidence="1">
    <location>
        <begin position="1"/>
        <end position="20"/>
    </location>
</feature>
<dbReference type="AlphaFoldDB" id="A0A316TYA7"/>
<feature type="compositionally biased region" description="Low complexity" evidence="1">
    <location>
        <begin position="408"/>
        <end position="426"/>
    </location>
</feature>
<keyword evidence="3" id="KW-1185">Reference proteome</keyword>
<evidence type="ECO:0000313" key="3">
    <source>
        <dbReference type="Proteomes" id="UP000245942"/>
    </source>
</evidence>
<reference evidence="2 3" key="1">
    <citation type="journal article" date="2018" name="Mol. Biol. Evol.">
        <title>Broad Genomic Sampling Reveals a Smut Pathogenic Ancestry of the Fungal Clade Ustilaginomycotina.</title>
        <authorList>
            <person name="Kijpornyongpan T."/>
            <person name="Mondo S.J."/>
            <person name="Barry K."/>
            <person name="Sandor L."/>
            <person name="Lee J."/>
            <person name="Lipzen A."/>
            <person name="Pangilinan J."/>
            <person name="LaButti K."/>
            <person name="Hainaut M."/>
            <person name="Henrissat B."/>
            <person name="Grigoriev I.V."/>
            <person name="Spatafora J.W."/>
            <person name="Aime M.C."/>
        </authorList>
    </citation>
    <scope>NUCLEOTIDE SEQUENCE [LARGE SCALE GENOMIC DNA]</scope>
    <source>
        <strain evidence="2 3">MCA 4718</strain>
    </source>
</reference>
<feature type="compositionally biased region" description="Basic and acidic residues" evidence="1">
    <location>
        <begin position="397"/>
        <end position="407"/>
    </location>
</feature>
<dbReference type="GeneID" id="37012972"/>
<sequence length="549" mass="60553">MDSPIVMSHSTSPPAAPWAPAPRVSSLVYRSSPHASESSKDHRPRPSAQDEVIASHFAALNAVEGDECWITGAGDTERVHIVPHAEGDCTRLILWLQLMELVPMPIQERAKWKVSHENLLPLSLSIHRCLTDGEKRKALLRPTREDLVLLVRVLEDGLQRECEQNFSPAWRPRWNEILQTGWPRKDRFGTLCLPSYELQLDIFDLKRRTISKWKDLAGSQGVSRVTGDELYPILLDHQLDTLQAPVSILAVVAVAVSQAWYISRSPGRRYREAFLEEMDIMSYIVNLLGSPSPSYFRGLQRPSALPPLPPLPQIASLSSPQRMREWPLTKPRTRSSAVASQLPEFSSSPPKGYKENLATALYEMDRAQIAEEGVSVSTDGGHEDSEGSGGASSFKSRRSEPRGDESRSSGGDSSIGSSDLSSISMLPPSPGLQDAKDATVVSNVTEQAQKQLKSSPEAKIGSTSVAPSMAVWHEEAQSLDDKQDLLLDDALSALASQLQAPSNQADSTTTATRLFDFLASPEPLDITSKLQAIEQRREEMLEQWEDGLK</sequence>
<accession>A0A316TYA7</accession>
<dbReference type="Proteomes" id="UP000245942">
    <property type="component" value="Unassembled WGS sequence"/>
</dbReference>
<name>A0A316TYA7_9BASI</name>
<evidence type="ECO:0000313" key="2">
    <source>
        <dbReference type="EMBL" id="PWN17714.1"/>
    </source>
</evidence>
<feature type="compositionally biased region" description="Polar residues" evidence="1">
    <location>
        <begin position="334"/>
        <end position="349"/>
    </location>
</feature>
<evidence type="ECO:0000256" key="1">
    <source>
        <dbReference type="SAM" id="MobiDB-lite"/>
    </source>
</evidence>
<dbReference type="RefSeq" id="XP_025344874.1">
    <property type="nucleotide sequence ID" value="XM_025491238.1"/>
</dbReference>
<proteinExistence type="predicted"/>
<gene>
    <name evidence="2" type="ORF">BCV69DRAFT_279359</name>
</gene>
<feature type="compositionally biased region" description="Polar residues" evidence="1">
    <location>
        <begin position="440"/>
        <end position="454"/>
    </location>
</feature>
<organism evidence="2 3">
    <name type="scientific">Pseudomicrostroma glucosiphilum</name>
    <dbReference type="NCBI Taxonomy" id="1684307"/>
    <lineage>
        <taxon>Eukaryota</taxon>
        <taxon>Fungi</taxon>
        <taxon>Dikarya</taxon>
        <taxon>Basidiomycota</taxon>
        <taxon>Ustilaginomycotina</taxon>
        <taxon>Exobasidiomycetes</taxon>
        <taxon>Microstromatales</taxon>
        <taxon>Microstromatales incertae sedis</taxon>
        <taxon>Pseudomicrostroma</taxon>
    </lineage>
</organism>
<feature type="region of interest" description="Disordered" evidence="1">
    <location>
        <begin position="310"/>
        <end position="353"/>
    </location>
</feature>